<keyword evidence="4 6" id="KW-0378">Hydrolase</keyword>
<feature type="compositionally biased region" description="Low complexity" evidence="7">
    <location>
        <begin position="913"/>
        <end position="927"/>
    </location>
</feature>
<dbReference type="InterPro" id="IPR038765">
    <property type="entry name" value="Papain-like_cys_pep_sf"/>
</dbReference>
<comment type="catalytic activity">
    <reaction evidence="1 6">
        <text>Thiol-dependent hydrolysis of ester, thioester, amide, peptide and isopeptide bonds formed by the C-terminal Gly of ubiquitin (a 76-residue protein attached to proteins as an intracellular targeting signal).</text>
        <dbReference type="EC" id="3.4.19.12"/>
    </reaction>
</comment>
<dbReference type="PROSITE" id="PS00972">
    <property type="entry name" value="USP_1"/>
    <property type="match status" value="1"/>
</dbReference>
<evidence type="ECO:0000256" key="5">
    <source>
        <dbReference type="ARBA" id="ARBA00022807"/>
    </source>
</evidence>
<reference evidence="9" key="2">
    <citation type="submission" date="2023-05" db="EMBL/GenBank/DDBJ databases">
        <authorList>
            <consortium name="Lawrence Berkeley National Laboratory"/>
            <person name="Steindorff A."/>
            <person name="Hensen N."/>
            <person name="Bonometti L."/>
            <person name="Westerberg I."/>
            <person name="Brannstrom I.O."/>
            <person name="Guillou S."/>
            <person name="Cros-Aarteil S."/>
            <person name="Calhoun S."/>
            <person name="Haridas S."/>
            <person name="Kuo A."/>
            <person name="Mondo S."/>
            <person name="Pangilinan J."/>
            <person name="Riley R."/>
            <person name="Labutti K."/>
            <person name="Andreopoulos B."/>
            <person name="Lipzen A."/>
            <person name="Chen C."/>
            <person name="Yanf M."/>
            <person name="Daum C."/>
            <person name="Ng V."/>
            <person name="Clum A."/>
            <person name="Ohm R."/>
            <person name="Martin F."/>
            <person name="Silar P."/>
            <person name="Natvig D."/>
            <person name="Lalanne C."/>
            <person name="Gautier V."/>
            <person name="Ament-Velasquez S.L."/>
            <person name="Kruys A."/>
            <person name="Hutchinson M.I."/>
            <person name="Powell A.J."/>
            <person name="Barry K."/>
            <person name="Miller A.N."/>
            <person name="Grigoriev I.V."/>
            <person name="Debuchy R."/>
            <person name="Gladieux P."/>
            <person name="Thoren M.H."/>
            <person name="Johannesson H."/>
        </authorList>
    </citation>
    <scope>NUCLEOTIDE SEQUENCE</scope>
    <source>
        <strain evidence="9">CBS 508.74</strain>
    </source>
</reference>
<evidence type="ECO:0000256" key="4">
    <source>
        <dbReference type="ARBA" id="ARBA00022801"/>
    </source>
</evidence>
<feature type="region of interest" description="Disordered" evidence="7">
    <location>
        <begin position="1"/>
        <end position="37"/>
    </location>
</feature>
<keyword evidence="10" id="KW-1185">Reference proteome</keyword>
<dbReference type="GO" id="GO:0005829">
    <property type="term" value="C:cytosol"/>
    <property type="evidence" value="ECO:0007669"/>
    <property type="project" value="TreeGrafter"/>
</dbReference>
<gene>
    <name evidence="9" type="ORF">N656DRAFT_707830</name>
</gene>
<dbReference type="SUPFAM" id="SSF54001">
    <property type="entry name" value="Cysteine proteinases"/>
    <property type="match status" value="1"/>
</dbReference>
<evidence type="ECO:0000256" key="7">
    <source>
        <dbReference type="SAM" id="MobiDB-lite"/>
    </source>
</evidence>
<dbReference type="Pfam" id="PF00443">
    <property type="entry name" value="UCH"/>
    <property type="match status" value="1"/>
</dbReference>
<evidence type="ECO:0000256" key="6">
    <source>
        <dbReference type="RuleBase" id="RU366025"/>
    </source>
</evidence>
<dbReference type="InterPro" id="IPR050164">
    <property type="entry name" value="Peptidase_C19"/>
</dbReference>
<dbReference type="PROSITE" id="PS00973">
    <property type="entry name" value="USP_2"/>
    <property type="match status" value="1"/>
</dbReference>
<dbReference type="PANTHER" id="PTHR24006:SF687">
    <property type="entry name" value="UBIQUITIN CARBOXYL-TERMINAL HYDROLASE 10"/>
    <property type="match status" value="1"/>
</dbReference>
<accession>A0AAN6TFM3</accession>
<dbReference type="Proteomes" id="UP001302812">
    <property type="component" value="Unassembled WGS sequence"/>
</dbReference>
<proteinExistence type="inferred from homology"/>
<feature type="region of interest" description="Disordered" evidence="7">
    <location>
        <begin position="856"/>
        <end position="939"/>
    </location>
</feature>
<feature type="compositionally biased region" description="Low complexity" evidence="7">
    <location>
        <begin position="318"/>
        <end position="363"/>
    </location>
</feature>
<sequence>MGPVPAAGGPGSGRGGRPQHYVPPHHHHHHHYHQQPAVVGQSMYPGYMAPMANAYTAAPYYVHHQPYSNGAMPSPAYMPYPPSTGYARSPPSMQHYHVPLPQTYPRLAQHSPIVSSPYHVPPPPVPTTIPLPHTPSSTHSHVVPPPMTPSVQQVHEMVQRPESAQTLQHPEPEREPQPHPESQPVAQPEQEPSQQHSVPQAQQSPTRSLPLHNEPFRPPLPWLSVPDAPFPSRASKLRRRKLLGADAERLELPNQHNPVAEASSAPRKDVAADEKQDHKSETRQQAVSTPQPESNTTNETLPARSETPSTQDQPSEDTVSTSPTTPSSVQQPQSTPTIAVKPVAQSTVSAVPAVPVIPALPKAGPKEPKPAGGAENSSGDAKVSADAAGSVSGETPADSSADTAEATTDAVPSAPAPPKPKLWTGLFAKPAPAASQSSATIAFKTNGDAAAGTSSTSGAGSGFAKANASSLAEALEAYRPGAQDKLVFVEPRGLVNTGNMCYMNSVLQVLIFCIPFFDFLDQVGKKAAHSFKSDTPLLDAMIMFMREFKVIDSAASAEQLKKRLKSEEYEQYGEPFTPEFVYDAIRKLPRFASMRRGHQQDAQEFLGFLLEGLHDECSQVMRAASTSISSTAPSSSLPSPTSNVPSEGGDDWLEVGPRQRSAVTRSSGHSHTLSPITKIFGGQLRSELRVPGNKNSVTLEPYQPLQLDIGSPEIRNIIDALKGLTRPEVLHGDFNSPHGKDVRATKQVFIESVPPVLILHLKRFQFDAEGLGGTVKIWKKIGYPLEFEFPREVLSRQKRNSILAENSGAPRYRLIAVVYHHGKNASGGHYTVDVRRQDGREWIRIDDTVIRRVRDEDVAEGGAEEDAPKVGSGDHGRREVGNPGTSNRFVGINDEDAGDDGGWKQATPGKKWSSVVNGGASPASSSNGQKAAAKQHKESMKENKVAYLLFYQRI</sequence>
<dbReference type="GO" id="GO:0016579">
    <property type="term" value="P:protein deubiquitination"/>
    <property type="evidence" value="ECO:0007669"/>
    <property type="project" value="InterPro"/>
</dbReference>
<dbReference type="AlphaFoldDB" id="A0AAN6TFM3"/>
<feature type="compositionally biased region" description="Basic and acidic residues" evidence="7">
    <location>
        <begin position="266"/>
        <end position="282"/>
    </location>
</feature>
<keyword evidence="2 6" id="KW-0645">Protease</keyword>
<feature type="compositionally biased region" description="Polar residues" evidence="7">
    <location>
        <begin position="190"/>
        <end position="207"/>
    </location>
</feature>
<feature type="region of interest" description="Disordered" evidence="7">
    <location>
        <begin position="246"/>
        <end position="425"/>
    </location>
</feature>
<evidence type="ECO:0000259" key="8">
    <source>
        <dbReference type="PROSITE" id="PS50235"/>
    </source>
</evidence>
<feature type="compositionally biased region" description="Pro residues" evidence="7">
    <location>
        <begin position="119"/>
        <end position="133"/>
    </location>
</feature>
<feature type="domain" description="USP" evidence="8">
    <location>
        <begin position="492"/>
        <end position="871"/>
    </location>
</feature>
<dbReference type="GeneID" id="89935585"/>
<evidence type="ECO:0000313" key="9">
    <source>
        <dbReference type="EMBL" id="KAK4113505.1"/>
    </source>
</evidence>
<evidence type="ECO:0000256" key="1">
    <source>
        <dbReference type="ARBA" id="ARBA00000707"/>
    </source>
</evidence>
<keyword evidence="3 6" id="KW-0833">Ubl conjugation pathway</keyword>
<dbReference type="CDD" id="cd02257">
    <property type="entry name" value="Peptidase_C19"/>
    <property type="match status" value="1"/>
</dbReference>
<dbReference type="PANTHER" id="PTHR24006">
    <property type="entry name" value="UBIQUITIN CARBOXYL-TERMINAL HYDROLASE"/>
    <property type="match status" value="1"/>
</dbReference>
<dbReference type="InterPro" id="IPR001394">
    <property type="entry name" value="Peptidase_C19_UCH"/>
</dbReference>
<dbReference type="PROSITE" id="PS50235">
    <property type="entry name" value="USP_3"/>
    <property type="match status" value="1"/>
</dbReference>
<dbReference type="InterPro" id="IPR028889">
    <property type="entry name" value="USP"/>
</dbReference>
<keyword evidence="5 6" id="KW-0788">Thiol protease</keyword>
<feature type="compositionally biased region" description="Basic and acidic residues" evidence="7">
    <location>
        <begin position="866"/>
        <end position="880"/>
    </location>
</feature>
<evidence type="ECO:0000256" key="2">
    <source>
        <dbReference type="ARBA" id="ARBA00022670"/>
    </source>
</evidence>
<dbReference type="GO" id="GO:0005634">
    <property type="term" value="C:nucleus"/>
    <property type="evidence" value="ECO:0007669"/>
    <property type="project" value="TreeGrafter"/>
</dbReference>
<reference evidence="9" key="1">
    <citation type="journal article" date="2023" name="Mol. Phylogenet. Evol.">
        <title>Genome-scale phylogeny and comparative genomics of the fungal order Sordariales.</title>
        <authorList>
            <person name="Hensen N."/>
            <person name="Bonometti L."/>
            <person name="Westerberg I."/>
            <person name="Brannstrom I.O."/>
            <person name="Guillou S."/>
            <person name="Cros-Aarteil S."/>
            <person name="Calhoun S."/>
            <person name="Haridas S."/>
            <person name="Kuo A."/>
            <person name="Mondo S."/>
            <person name="Pangilinan J."/>
            <person name="Riley R."/>
            <person name="LaButti K."/>
            <person name="Andreopoulos B."/>
            <person name="Lipzen A."/>
            <person name="Chen C."/>
            <person name="Yan M."/>
            <person name="Daum C."/>
            <person name="Ng V."/>
            <person name="Clum A."/>
            <person name="Steindorff A."/>
            <person name="Ohm R.A."/>
            <person name="Martin F."/>
            <person name="Silar P."/>
            <person name="Natvig D.O."/>
            <person name="Lalanne C."/>
            <person name="Gautier V."/>
            <person name="Ament-Velasquez S.L."/>
            <person name="Kruys A."/>
            <person name="Hutchinson M.I."/>
            <person name="Powell A.J."/>
            <person name="Barry K."/>
            <person name="Miller A.N."/>
            <person name="Grigoriev I.V."/>
            <person name="Debuchy R."/>
            <person name="Gladieux P."/>
            <person name="Hiltunen Thoren M."/>
            <person name="Johannesson H."/>
        </authorList>
    </citation>
    <scope>NUCLEOTIDE SEQUENCE</scope>
    <source>
        <strain evidence="9">CBS 508.74</strain>
    </source>
</reference>
<feature type="compositionally biased region" description="Low complexity" evidence="7">
    <location>
        <begin position="624"/>
        <end position="642"/>
    </location>
</feature>
<feature type="region of interest" description="Disordered" evidence="7">
    <location>
        <begin position="624"/>
        <end position="674"/>
    </location>
</feature>
<protein>
    <recommendedName>
        <fullName evidence="6">Ubiquitin carboxyl-terminal hydrolase</fullName>
        <ecNumber evidence="6">3.4.19.12</ecNumber>
    </recommendedName>
</protein>
<feature type="compositionally biased region" description="Low complexity" evidence="7">
    <location>
        <begin position="397"/>
        <end position="413"/>
    </location>
</feature>
<dbReference type="EC" id="3.4.19.12" evidence="6"/>
<dbReference type="InterPro" id="IPR018200">
    <property type="entry name" value="USP_CS"/>
</dbReference>
<evidence type="ECO:0000256" key="3">
    <source>
        <dbReference type="ARBA" id="ARBA00022786"/>
    </source>
</evidence>
<feature type="compositionally biased region" description="Polar residues" evidence="7">
    <location>
        <begin position="283"/>
        <end position="317"/>
    </location>
</feature>
<dbReference type="GO" id="GO:0006508">
    <property type="term" value="P:proteolysis"/>
    <property type="evidence" value="ECO:0007669"/>
    <property type="project" value="UniProtKB-KW"/>
</dbReference>
<comment type="similarity">
    <text evidence="6">Belongs to the peptidase C19 family.</text>
</comment>
<organism evidence="9 10">
    <name type="scientific">Canariomyces notabilis</name>
    <dbReference type="NCBI Taxonomy" id="2074819"/>
    <lineage>
        <taxon>Eukaryota</taxon>
        <taxon>Fungi</taxon>
        <taxon>Dikarya</taxon>
        <taxon>Ascomycota</taxon>
        <taxon>Pezizomycotina</taxon>
        <taxon>Sordariomycetes</taxon>
        <taxon>Sordariomycetidae</taxon>
        <taxon>Sordariales</taxon>
        <taxon>Chaetomiaceae</taxon>
        <taxon>Canariomyces</taxon>
    </lineage>
</organism>
<dbReference type="GO" id="GO:0004843">
    <property type="term" value="F:cysteine-type deubiquitinase activity"/>
    <property type="evidence" value="ECO:0007669"/>
    <property type="project" value="UniProtKB-UniRule"/>
</dbReference>
<evidence type="ECO:0000313" key="10">
    <source>
        <dbReference type="Proteomes" id="UP001302812"/>
    </source>
</evidence>
<name>A0AAN6TFM3_9PEZI</name>
<dbReference type="RefSeq" id="XP_064671075.1">
    <property type="nucleotide sequence ID" value="XM_064811460.1"/>
</dbReference>
<feature type="compositionally biased region" description="Polar residues" evidence="7">
    <location>
        <begin position="661"/>
        <end position="674"/>
    </location>
</feature>
<feature type="compositionally biased region" description="Basic residues" evidence="7">
    <location>
        <begin position="23"/>
        <end position="33"/>
    </location>
</feature>
<dbReference type="Gene3D" id="3.90.70.10">
    <property type="entry name" value="Cysteine proteinases"/>
    <property type="match status" value="1"/>
</dbReference>
<comment type="caution">
    <text evidence="9">The sequence shown here is derived from an EMBL/GenBank/DDBJ whole genome shotgun (WGS) entry which is preliminary data.</text>
</comment>
<dbReference type="EMBL" id="MU853339">
    <property type="protein sequence ID" value="KAK4113505.1"/>
    <property type="molecule type" value="Genomic_DNA"/>
</dbReference>
<feature type="region of interest" description="Disordered" evidence="7">
    <location>
        <begin position="112"/>
        <end position="231"/>
    </location>
</feature>